<dbReference type="Proteomes" id="UP000572680">
    <property type="component" value="Unassembled WGS sequence"/>
</dbReference>
<evidence type="ECO:0000256" key="6">
    <source>
        <dbReference type="SAM" id="Phobius"/>
    </source>
</evidence>
<evidence type="ECO:0000256" key="1">
    <source>
        <dbReference type="ARBA" id="ARBA00004651"/>
    </source>
</evidence>
<feature type="transmembrane region" description="Helical" evidence="6">
    <location>
        <begin position="372"/>
        <end position="397"/>
    </location>
</feature>
<dbReference type="InterPro" id="IPR050367">
    <property type="entry name" value="APC_superfamily"/>
</dbReference>
<evidence type="ECO:0000256" key="3">
    <source>
        <dbReference type="ARBA" id="ARBA00022692"/>
    </source>
</evidence>
<reference evidence="7 8" key="1">
    <citation type="submission" date="2020-08" db="EMBL/GenBank/DDBJ databases">
        <title>Genomic Encyclopedia of Type Strains, Phase IV (KMG-IV): sequencing the most valuable type-strain genomes for metagenomic binning, comparative biology and taxonomic classification.</title>
        <authorList>
            <person name="Goeker M."/>
        </authorList>
    </citation>
    <scope>NUCLEOTIDE SEQUENCE [LARGE SCALE GENOMIC DNA]</scope>
    <source>
        <strain evidence="7 8">DSM 44197</strain>
    </source>
</reference>
<keyword evidence="2" id="KW-1003">Cell membrane</keyword>
<dbReference type="PANTHER" id="PTHR42770:SF7">
    <property type="entry name" value="MEMBRANE PROTEIN"/>
    <property type="match status" value="1"/>
</dbReference>
<feature type="transmembrane region" description="Helical" evidence="6">
    <location>
        <begin position="344"/>
        <end position="366"/>
    </location>
</feature>
<feature type="transmembrane region" description="Helical" evidence="6">
    <location>
        <begin position="93"/>
        <end position="112"/>
    </location>
</feature>
<dbReference type="PIRSF" id="PIRSF006060">
    <property type="entry name" value="AA_transporter"/>
    <property type="match status" value="1"/>
</dbReference>
<feature type="transmembrane region" description="Helical" evidence="6">
    <location>
        <begin position="173"/>
        <end position="194"/>
    </location>
</feature>
<evidence type="ECO:0000256" key="4">
    <source>
        <dbReference type="ARBA" id="ARBA00022989"/>
    </source>
</evidence>
<dbReference type="EMBL" id="JACJIA010000004">
    <property type="protein sequence ID" value="MBA8951732.1"/>
    <property type="molecule type" value="Genomic_DNA"/>
</dbReference>
<comment type="caution">
    <text evidence="7">The sequence shown here is derived from an EMBL/GenBank/DDBJ whole genome shotgun (WGS) entry which is preliminary data.</text>
</comment>
<feature type="transmembrane region" description="Helical" evidence="6">
    <location>
        <begin position="300"/>
        <end position="323"/>
    </location>
</feature>
<feature type="transmembrane region" description="Helical" evidence="6">
    <location>
        <begin position="249"/>
        <end position="266"/>
    </location>
</feature>
<feature type="transmembrane region" description="Helical" evidence="6">
    <location>
        <begin position="23"/>
        <end position="47"/>
    </location>
</feature>
<dbReference type="GO" id="GO:0022857">
    <property type="term" value="F:transmembrane transporter activity"/>
    <property type="evidence" value="ECO:0007669"/>
    <property type="project" value="InterPro"/>
</dbReference>
<dbReference type="InterPro" id="IPR002293">
    <property type="entry name" value="AA/rel_permease1"/>
</dbReference>
<name>A0A7W3QLQ6_ACTNM</name>
<proteinExistence type="predicted"/>
<dbReference type="GO" id="GO:0005886">
    <property type="term" value="C:plasma membrane"/>
    <property type="evidence" value="ECO:0007669"/>
    <property type="project" value="UniProtKB-SubCell"/>
</dbReference>
<feature type="transmembrane region" description="Helical" evidence="6">
    <location>
        <begin position="206"/>
        <end position="228"/>
    </location>
</feature>
<organism evidence="7 8">
    <name type="scientific">Actinomadura namibiensis</name>
    <dbReference type="NCBI Taxonomy" id="182080"/>
    <lineage>
        <taxon>Bacteria</taxon>
        <taxon>Bacillati</taxon>
        <taxon>Actinomycetota</taxon>
        <taxon>Actinomycetes</taxon>
        <taxon>Streptosporangiales</taxon>
        <taxon>Thermomonosporaceae</taxon>
        <taxon>Actinomadura</taxon>
    </lineage>
</organism>
<keyword evidence="4 6" id="KW-1133">Transmembrane helix</keyword>
<comment type="subcellular location">
    <subcellularLocation>
        <location evidence="1">Cell membrane</location>
        <topology evidence="1">Multi-pass membrane protein</topology>
    </subcellularLocation>
</comment>
<feature type="transmembrane region" description="Helical" evidence="6">
    <location>
        <begin position="409"/>
        <end position="430"/>
    </location>
</feature>
<keyword evidence="8" id="KW-1185">Reference proteome</keyword>
<dbReference type="RefSeq" id="WP_182844076.1">
    <property type="nucleotide sequence ID" value="NZ_BAAALP010000010.1"/>
</dbReference>
<evidence type="ECO:0000313" key="8">
    <source>
        <dbReference type="Proteomes" id="UP000572680"/>
    </source>
</evidence>
<feature type="transmembrane region" description="Helical" evidence="6">
    <location>
        <begin position="53"/>
        <end position="72"/>
    </location>
</feature>
<evidence type="ECO:0000256" key="2">
    <source>
        <dbReference type="ARBA" id="ARBA00022475"/>
    </source>
</evidence>
<gene>
    <name evidence="7" type="ORF">HNR61_003372</name>
</gene>
<keyword evidence="3 6" id="KW-0812">Transmembrane</keyword>
<evidence type="ECO:0000313" key="7">
    <source>
        <dbReference type="EMBL" id="MBA8951732.1"/>
    </source>
</evidence>
<protein>
    <submittedName>
        <fullName evidence="7">Amino acid transporter</fullName>
    </submittedName>
</protein>
<keyword evidence="5 6" id="KW-0472">Membrane</keyword>
<evidence type="ECO:0000256" key="5">
    <source>
        <dbReference type="ARBA" id="ARBA00023136"/>
    </source>
</evidence>
<dbReference type="Gene3D" id="1.20.1740.10">
    <property type="entry name" value="Amino acid/polyamine transporter I"/>
    <property type="match status" value="1"/>
</dbReference>
<dbReference type="AlphaFoldDB" id="A0A7W3QLQ6"/>
<sequence length="495" mass="51525">MEEPTTGPPPAELRRSLGVVDGVVIAASNTAATTTIGVGLGLLAAYVGRQTPVLLVLAFLPILGIAGAYARLNRSEPNCGNGYAWVGRTLGPWPGLLAGWIPLAGSVIFLAYTTSLTGSVLMQTAGKLGVTSLFGWDLDPNSTGQSTAIGLAVLAAVTWTAVTGITKAARFQAGLLVFEYVVLLLFCGWGLAVGDQPFSWEWLNPFAVGSLSGLAQGLVLAVFCYWGWDAAFSVTEETRGPGDAARGGLIALWTVLGLFLLGAFAFQRVMPAEEMAANGAQGLAHYSAQLAGEPLATLPLVALLFSVLASLQAGVIPTARIALAMSRDRTLGPVWSKVSVRYGTPAAGTVLVSLVAAAIALLTLAIPKLNEAILALVNAIGMLVALYYGLTALTCAVRFRDQVRAGPGPALRAVVAPAASGLALLTLGGYLVHHYATMSDGFAVSAANGWFNLVCPGAVLVLGLLVGAVARWRRRSPYFDRPRGRVFPRRKEVSA</sequence>
<dbReference type="PANTHER" id="PTHR42770">
    <property type="entry name" value="AMINO ACID TRANSPORTER-RELATED"/>
    <property type="match status" value="1"/>
</dbReference>
<accession>A0A7W3QLQ6</accession>
<dbReference type="Pfam" id="PF13520">
    <property type="entry name" value="AA_permease_2"/>
    <property type="match status" value="1"/>
</dbReference>
<feature type="transmembrane region" description="Helical" evidence="6">
    <location>
        <begin position="450"/>
        <end position="472"/>
    </location>
</feature>